<keyword evidence="8" id="KW-0408">Iron</keyword>
<keyword evidence="4" id="KW-0004">4Fe-4S</keyword>
<protein>
    <submittedName>
        <fullName evidence="11">Putative formate dehydrogenase oxidoreductase protein</fullName>
    </submittedName>
</protein>
<dbReference type="InterPro" id="IPR041953">
    <property type="entry name" value="YdeP_MopB"/>
</dbReference>
<name>A0A0A1F5P6_9BURK</name>
<dbReference type="GO" id="GO:0030151">
    <property type="term" value="F:molybdenum ion binding"/>
    <property type="evidence" value="ECO:0007669"/>
    <property type="project" value="InterPro"/>
</dbReference>
<sequence>MCANNVSRGGRLRPEQGPKLSTEKIEQYNQPAGGWGALKYVALHLLKEKVPGGGIRTLLAQNQPDGFDCPGCAWPDRDHASTFEFCENGVKAVAAEATSKRVTADFFAQNSVASLLSQSDYELEEHGRLTEPMVYHAASDKYQPISWPDAFTLMADHLNALEDPNQASFYTSGRTSNEAAFLYQLFVREYGTNNFPDCSNMCHEPTSVGLPETVGVGKGTVTLDDFDLADTFLIFGQNPATNHPRMMGELRECAKRGATIVSINPLRERGLERFSSPQHPSDMLSRSGTAISNMFIRPTLCGDLALVKGVIKRVLELDDQALQDKSERVIDVQFIAEHTAYFDEFAADIRAESWDDIVTESGVERDDIEKLTQLYVRGKNVIATWGMGLTQHKHGVDTIQMVSNLMLLRGNIGRPGAGLCPVRGHSNVQGDRTVGIDEKPTAAFLDRIEKVYGFKPPREHGLDVVGTIEAMLQGQVKVFIGLGGNFAMATPDTPRTWEALQSCALTVHITTKLNRSHLIHGKDALILPTMGRTEIDMQETGAQGVTVEDSMSMVHISYGINKPVAKTCLSEIDIVARLAHATLKESRIQWMEYVKNYALIRDDIEKVYDAFKDYNARIAKPGGFHLGVASRERVWKTASGRAQFKTIAIPRDTPIHRARRKHGPELMILMTTRSHDQYNTTIYGLDDRYRGVFGQRRVVFANPLDIAMLGFKAGDWIDLIGVWEDGIERRADRFLLVEYDIPRGCISSYYPETNPLVPLNSFADKARTPTSKSIPVLLRRSMQMAA</sequence>
<reference evidence="12" key="1">
    <citation type="journal article" date="2014" name="Soil Biol. Biochem.">
        <title>Structure and function of bacterial communities in ageing soils: Insights from the Mendocino ecological staircase.</title>
        <authorList>
            <person name="Uroz S."/>
            <person name="Tech J.J."/>
            <person name="Sawaya N.A."/>
            <person name="Frey-Klett P."/>
            <person name="Leveau J.H.J."/>
        </authorList>
    </citation>
    <scope>NUCLEOTIDE SEQUENCE [LARGE SCALE GENOMIC DNA]</scope>
    <source>
        <strain evidence="12">Cal35</strain>
    </source>
</reference>
<proteinExistence type="inferred from homology"/>
<dbReference type="SUPFAM" id="SSF53706">
    <property type="entry name" value="Formate dehydrogenase/DMSO reductase, domains 1-3"/>
    <property type="match status" value="1"/>
</dbReference>
<dbReference type="Pfam" id="PF00384">
    <property type="entry name" value="Molybdopterin"/>
    <property type="match status" value="1"/>
</dbReference>
<keyword evidence="6" id="KW-0479">Metal-binding</keyword>
<dbReference type="NCBIfam" id="TIGR01701">
    <property type="entry name" value="Fdhalpha-like"/>
    <property type="match status" value="1"/>
</dbReference>
<dbReference type="CDD" id="cd02767">
    <property type="entry name" value="MopB_ydeP"/>
    <property type="match status" value="1"/>
</dbReference>
<dbReference type="AlphaFoldDB" id="A0A0A1F5P6"/>
<evidence type="ECO:0000313" key="12">
    <source>
        <dbReference type="Proteomes" id="UP000030302"/>
    </source>
</evidence>
<dbReference type="PANTHER" id="PTHR43105">
    <property type="entry name" value="RESPIRATORY NITRATE REDUCTASE"/>
    <property type="match status" value="1"/>
</dbReference>
<dbReference type="InterPro" id="IPR009010">
    <property type="entry name" value="Asp_de-COase-like_dom_sf"/>
</dbReference>
<organism evidence="11 12">
    <name type="scientific">Collimonas arenae</name>
    <dbReference type="NCBI Taxonomy" id="279058"/>
    <lineage>
        <taxon>Bacteria</taxon>
        <taxon>Pseudomonadati</taxon>
        <taxon>Pseudomonadota</taxon>
        <taxon>Betaproteobacteria</taxon>
        <taxon>Burkholderiales</taxon>
        <taxon>Oxalobacteraceae</taxon>
        <taxon>Collimonas</taxon>
    </lineage>
</organism>
<evidence type="ECO:0000256" key="4">
    <source>
        <dbReference type="ARBA" id="ARBA00022485"/>
    </source>
</evidence>
<keyword evidence="9" id="KW-0411">Iron-sulfur</keyword>
<evidence type="ECO:0000256" key="6">
    <source>
        <dbReference type="ARBA" id="ARBA00022723"/>
    </source>
</evidence>
<dbReference type="InterPro" id="IPR010046">
    <property type="entry name" value="Mopterin_OxRdtse_a_bac"/>
</dbReference>
<dbReference type="GO" id="GO:0008863">
    <property type="term" value="F:formate dehydrogenase (NAD+) activity"/>
    <property type="evidence" value="ECO:0007669"/>
    <property type="project" value="InterPro"/>
</dbReference>
<evidence type="ECO:0000256" key="2">
    <source>
        <dbReference type="ARBA" id="ARBA00001966"/>
    </source>
</evidence>
<dbReference type="InterPro" id="IPR037951">
    <property type="entry name" value="MopB_CT_YdeP"/>
</dbReference>
<evidence type="ECO:0000256" key="8">
    <source>
        <dbReference type="ARBA" id="ARBA00023004"/>
    </source>
</evidence>
<dbReference type="KEGG" id="care:LT85_0666"/>
<dbReference type="Gene3D" id="3.40.50.740">
    <property type="match status" value="1"/>
</dbReference>
<evidence type="ECO:0000256" key="5">
    <source>
        <dbReference type="ARBA" id="ARBA00022505"/>
    </source>
</evidence>
<dbReference type="STRING" id="279058.LT85_0666"/>
<keyword evidence="12" id="KW-1185">Reference proteome</keyword>
<dbReference type="Proteomes" id="UP000030302">
    <property type="component" value="Chromosome"/>
</dbReference>
<dbReference type="GO" id="GO:0016020">
    <property type="term" value="C:membrane"/>
    <property type="evidence" value="ECO:0007669"/>
    <property type="project" value="TreeGrafter"/>
</dbReference>
<dbReference type="EMBL" id="CP009962">
    <property type="protein sequence ID" value="AIY39826.1"/>
    <property type="molecule type" value="Genomic_DNA"/>
</dbReference>
<dbReference type="PANTHER" id="PTHR43105:SF4">
    <property type="entry name" value="PROTEIN YDEP"/>
    <property type="match status" value="1"/>
</dbReference>
<dbReference type="InterPro" id="IPR050123">
    <property type="entry name" value="Prok_molybdopt-oxidoreductase"/>
</dbReference>
<dbReference type="InterPro" id="IPR006656">
    <property type="entry name" value="Mopterin_OxRdtase"/>
</dbReference>
<comment type="cofactor">
    <cofactor evidence="2">
        <name>[4Fe-4S] cluster</name>
        <dbReference type="ChEBI" id="CHEBI:49883"/>
    </cofactor>
</comment>
<dbReference type="CDD" id="cd02787">
    <property type="entry name" value="MopB_CT_ydeP"/>
    <property type="match status" value="1"/>
</dbReference>
<evidence type="ECO:0000256" key="7">
    <source>
        <dbReference type="ARBA" id="ARBA00023002"/>
    </source>
</evidence>
<gene>
    <name evidence="11" type="ORF">LT85_0666</name>
</gene>
<keyword evidence="5" id="KW-0500">Molybdenum</keyword>
<evidence type="ECO:0000256" key="3">
    <source>
        <dbReference type="ARBA" id="ARBA00010312"/>
    </source>
</evidence>
<dbReference type="HOGENOM" id="CLU_000422_16_1_4"/>
<evidence type="ECO:0000256" key="9">
    <source>
        <dbReference type="ARBA" id="ARBA00023014"/>
    </source>
</evidence>
<evidence type="ECO:0000259" key="10">
    <source>
        <dbReference type="Pfam" id="PF00384"/>
    </source>
</evidence>
<comment type="similarity">
    <text evidence="3">Belongs to the prokaryotic molybdopterin-containing oxidoreductase family.</text>
</comment>
<dbReference type="GO" id="GO:0051539">
    <property type="term" value="F:4 iron, 4 sulfur cluster binding"/>
    <property type="evidence" value="ECO:0007669"/>
    <property type="project" value="UniProtKB-KW"/>
</dbReference>
<dbReference type="PIRSF" id="PIRSF000144">
    <property type="entry name" value="CbbBc"/>
    <property type="match status" value="1"/>
</dbReference>
<dbReference type="Gene3D" id="3.40.228.10">
    <property type="entry name" value="Dimethylsulfoxide Reductase, domain 2"/>
    <property type="match status" value="1"/>
</dbReference>
<comment type="cofactor">
    <cofactor evidence="1">
        <name>Mo-bis(molybdopterin guanine dinucleotide)</name>
        <dbReference type="ChEBI" id="CHEBI:60539"/>
    </cofactor>
</comment>
<evidence type="ECO:0000313" key="11">
    <source>
        <dbReference type="EMBL" id="AIY39826.1"/>
    </source>
</evidence>
<dbReference type="SUPFAM" id="SSF50692">
    <property type="entry name" value="ADC-like"/>
    <property type="match status" value="1"/>
</dbReference>
<accession>A0A0A1F5P6</accession>
<feature type="domain" description="Molybdopterin oxidoreductase" evidence="10">
    <location>
        <begin position="128"/>
        <end position="511"/>
    </location>
</feature>
<keyword evidence="7" id="KW-0560">Oxidoreductase</keyword>
<evidence type="ECO:0000256" key="1">
    <source>
        <dbReference type="ARBA" id="ARBA00001942"/>
    </source>
</evidence>